<organism evidence="1 2">
    <name type="scientific">Pedobacter hartonius</name>
    <dbReference type="NCBI Taxonomy" id="425514"/>
    <lineage>
        <taxon>Bacteria</taxon>
        <taxon>Pseudomonadati</taxon>
        <taxon>Bacteroidota</taxon>
        <taxon>Sphingobacteriia</taxon>
        <taxon>Sphingobacteriales</taxon>
        <taxon>Sphingobacteriaceae</taxon>
        <taxon>Pedobacter</taxon>
    </lineage>
</organism>
<accession>A0A1H4H8Z7</accession>
<evidence type="ECO:0008006" key="3">
    <source>
        <dbReference type="Google" id="ProtNLM"/>
    </source>
</evidence>
<keyword evidence="2" id="KW-1185">Reference proteome</keyword>
<dbReference type="STRING" id="425514.SAMN05443550_11488"/>
<evidence type="ECO:0000313" key="2">
    <source>
        <dbReference type="Proteomes" id="UP000198850"/>
    </source>
</evidence>
<gene>
    <name evidence="1" type="ORF">SAMN05443550_11488</name>
</gene>
<name>A0A1H4H8Z7_9SPHI</name>
<dbReference type="Proteomes" id="UP000198850">
    <property type="component" value="Unassembled WGS sequence"/>
</dbReference>
<reference evidence="1 2" key="1">
    <citation type="submission" date="2016-10" db="EMBL/GenBank/DDBJ databases">
        <authorList>
            <person name="de Groot N.N."/>
        </authorList>
    </citation>
    <scope>NUCLEOTIDE SEQUENCE [LARGE SCALE GENOMIC DNA]</scope>
    <source>
        <strain evidence="1 2">DSM 19033</strain>
    </source>
</reference>
<dbReference type="Gene3D" id="3.30.450.20">
    <property type="entry name" value="PAS domain"/>
    <property type="match status" value="1"/>
</dbReference>
<dbReference type="AlphaFoldDB" id="A0A1H4H8Z7"/>
<sequence>MSFWLSAQHTGLFSKIFRFFKLWHEYFIEMFARVWREGLTLSGSDTAADLEVDGLIKTFYFNFEYRAIKMQKVKTICLLHTAIDVTEQIINREALLKTQVQEQLYLKEQEINEQLATAPPRFRSDQSFAGFIASCIDITGRKLDQ</sequence>
<proteinExistence type="predicted"/>
<evidence type="ECO:0000313" key="1">
    <source>
        <dbReference type="EMBL" id="SEB18297.1"/>
    </source>
</evidence>
<protein>
    <recommendedName>
        <fullName evidence="3">PAS fold-containing protein</fullName>
    </recommendedName>
</protein>
<dbReference type="EMBL" id="FNRA01000014">
    <property type="protein sequence ID" value="SEB18297.1"/>
    <property type="molecule type" value="Genomic_DNA"/>
</dbReference>
<dbReference type="RefSeq" id="WP_090559709.1">
    <property type="nucleotide sequence ID" value="NZ_FNRA01000014.1"/>
</dbReference>